<dbReference type="Pfam" id="PF02894">
    <property type="entry name" value="GFO_IDH_MocA_C"/>
    <property type="match status" value="1"/>
</dbReference>
<dbReference type="Gene3D" id="3.40.50.720">
    <property type="entry name" value="NAD(P)-binding Rossmann-like Domain"/>
    <property type="match status" value="1"/>
</dbReference>
<evidence type="ECO:0000313" key="4">
    <source>
        <dbReference type="Proteomes" id="UP000265703"/>
    </source>
</evidence>
<evidence type="ECO:0000313" key="3">
    <source>
        <dbReference type="EMBL" id="RIA92448.1"/>
    </source>
</evidence>
<dbReference type="AlphaFoldDB" id="A0A397T293"/>
<comment type="caution">
    <text evidence="3">The sequence shown here is derived from an EMBL/GenBank/DDBJ whole genome shotgun (WGS) entry which is preliminary data.</text>
</comment>
<dbReference type="InterPro" id="IPR000683">
    <property type="entry name" value="Gfo/Idh/MocA-like_OxRdtase_N"/>
</dbReference>
<evidence type="ECO:0000259" key="2">
    <source>
        <dbReference type="Pfam" id="PF02894"/>
    </source>
</evidence>
<evidence type="ECO:0008006" key="5">
    <source>
        <dbReference type="Google" id="ProtNLM"/>
    </source>
</evidence>
<keyword evidence="4" id="KW-1185">Reference proteome</keyword>
<dbReference type="PANTHER" id="PTHR43377">
    <property type="entry name" value="BILIVERDIN REDUCTASE A"/>
    <property type="match status" value="1"/>
</dbReference>
<dbReference type="Gene3D" id="3.30.360.10">
    <property type="entry name" value="Dihydrodipicolinate Reductase, domain 2"/>
    <property type="match status" value="1"/>
</dbReference>
<dbReference type="Pfam" id="PF01408">
    <property type="entry name" value="GFO_IDH_MocA"/>
    <property type="match status" value="1"/>
</dbReference>
<feature type="domain" description="Gfo/Idh/MocA-like oxidoreductase N-terminal" evidence="1">
    <location>
        <begin position="30"/>
        <end position="152"/>
    </location>
</feature>
<dbReference type="InterPro" id="IPR036291">
    <property type="entry name" value="NAD(P)-bd_dom_sf"/>
</dbReference>
<organism evidence="3 4">
    <name type="scientific">Glomus cerebriforme</name>
    <dbReference type="NCBI Taxonomy" id="658196"/>
    <lineage>
        <taxon>Eukaryota</taxon>
        <taxon>Fungi</taxon>
        <taxon>Fungi incertae sedis</taxon>
        <taxon>Mucoromycota</taxon>
        <taxon>Glomeromycotina</taxon>
        <taxon>Glomeromycetes</taxon>
        <taxon>Glomerales</taxon>
        <taxon>Glomeraceae</taxon>
        <taxon>Glomus</taxon>
    </lineage>
</organism>
<evidence type="ECO:0000259" key="1">
    <source>
        <dbReference type="Pfam" id="PF01408"/>
    </source>
</evidence>
<dbReference type="InterPro" id="IPR051450">
    <property type="entry name" value="Gfo/Idh/MocA_Oxidoreductases"/>
</dbReference>
<dbReference type="SUPFAM" id="SSF55347">
    <property type="entry name" value="Glyceraldehyde-3-phosphate dehydrogenase-like, C-terminal domain"/>
    <property type="match status" value="1"/>
</dbReference>
<dbReference type="EMBL" id="QKYT01000126">
    <property type="protein sequence ID" value="RIA92448.1"/>
    <property type="molecule type" value="Genomic_DNA"/>
</dbReference>
<dbReference type="Proteomes" id="UP000265703">
    <property type="component" value="Unassembled WGS sequence"/>
</dbReference>
<sequence length="455" mass="50978">MITSQSQNSCARILKDLNNKDPPIPAEPITVSIVGAGQRGSGYAYYAMLDSQLAKVVAVAEPNKIRRREMQERYNIPDENVFSDWKELTNRPKLSDAIIIATLDNLHTEPAIAFADLKYHILLEKPMALCLEDCRKITDAAIRNKIILAVGHVLRYTPHNRLIKRVIDSGLLGNVINIQHLEPVGNWHFAHSYVRGNWRKEQDSCFSLMTKCCHDIDLMAHWNESPCVKISSFGNLSHFTSRNKPTEAGDAKKCLDCAHEPSCTYSAKRIYIKQFEDGNDLWPVSVVTDIVDIEHLVEALKTGPYGRCVYECDNDVADHQVVNMEFANGATATVTMVAFTEEICTRKTRIFGSLGELECDGMDSISYYNFSTEKKELLRPTDIIGASDLSGHGGGDFGLMQSFLFAIASKNESTKFIVSGPEETFDSHLYVFAAEHSRKTGQVVYIEQFKHDNGI</sequence>
<dbReference type="SUPFAM" id="SSF51735">
    <property type="entry name" value="NAD(P)-binding Rossmann-fold domains"/>
    <property type="match status" value="1"/>
</dbReference>
<dbReference type="InterPro" id="IPR004104">
    <property type="entry name" value="Gfo/Idh/MocA-like_OxRdtase_C"/>
</dbReference>
<dbReference type="STRING" id="658196.A0A397T293"/>
<feature type="domain" description="Gfo/Idh/MocA-like oxidoreductase C-terminal" evidence="2">
    <location>
        <begin position="164"/>
        <end position="362"/>
    </location>
</feature>
<dbReference type="OrthoDB" id="64915at2759"/>
<reference evidence="3 4" key="1">
    <citation type="submission" date="2018-06" db="EMBL/GenBank/DDBJ databases">
        <title>Comparative genomics reveals the genomic features of Rhizophagus irregularis, R. cerebriforme, R. diaphanum and Gigaspora rosea, and their symbiotic lifestyle signature.</title>
        <authorList>
            <person name="Morin E."/>
            <person name="San Clemente H."/>
            <person name="Chen E.C.H."/>
            <person name="De La Providencia I."/>
            <person name="Hainaut M."/>
            <person name="Kuo A."/>
            <person name="Kohler A."/>
            <person name="Murat C."/>
            <person name="Tang N."/>
            <person name="Roy S."/>
            <person name="Loubradou J."/>
            <person name="Henrissat B."/>
            <person name="Grigoriev I.V."/>
            <person name="Corradi N."/>
            <person name="Roux C."/>
            <person name="Martin F.M."/>
        </authorList>
    </citation>
    <scope>NUCLEOTIDE SEQUENCE [LARGE SCALE GENOMIC DNA]</scope>
    <source>
        <strain evidence="3 4">DAOM 227022</strain>
    </source>
</reference>
<dbReference type="PANTHER" id="PTHR43377:SF2">
    <property type="entry name" value="BINDING ROSSMANN FOLD OXIDOREDUCTASE, PUTATIVE (AFU_ORTHOLOGUE AFUA_4G00560)-RELATED"/>
    <property type="match status" value="1"/>
</dbReference>
<name>A0A397T293_9GLOM</name>
<dbReference type="GO" id="GO:0000166">
    <property type="term" value="F:nucleotide binding"/>
    <property type="evidence" value="ECO:0007669"/>
    <property type="project" value="InterPro"/>
</dbReference>
<proteinExistence type="predicted"/>
<protein>
    <recommendedName>
        <fullName evidence="5">Oxidoreductase</fullName>
    </recommendedName>
</protein>
<gene>
    <name evidence="3" type="ORF">C1645_765106</name>
</gene>
<accession>A0A397T293</accession>